<dbReference type="Gene3D" id="3.40.50.1820">
    <property type="entry name" value="alpha/beta hydrolase"/>
    <property type="match status" value="1"/>
</dbReference>
<evidence type="ECO:0000313" key="5">
    <source>
        <dbReference type="Proteomes" id="UP001596540"/>
    </source>
</evidence>
<dbReference type="SMART" id="SM00824">
    <property type="entry name" value="PKS_TE"/>
    <property type="match status" value="1"/>
</dbReference>
<evidence type="ECO:0000256" key="2">
    <source>
        <dbReference type="ARBA" id="ARBA00022801"/>
    </source>
</evidence>
<dbReference type="InterPro" id="IPR029058">
    <property type="entry name" value="AB_hydrolase_fold"/>
</dbReference>
<dbReference type="InterPro" id="IPR001031">
    <property type="entry name" value="Thioesterase"/>
</dbReference>
<evidence type="ECO:0000313" key="4">
    <source>
        <dbReference type="EMBL" id="MFC7331339.1"/>
    </source>
</evidence>
<reference evidence="5" key="1">
    <citation type="journal article" date="2019" name="Int. J. Syst. Evol. Microbiol.">
        <title>The Global Catalogue of Microorganisms (GCM) 10K type strain sequencing project: providing services to taxonomists for standard genome sequencing and annotation.</title>
        <authorList>
            <consortium name="The Broad Institute Genomics Platform"/>
            <consortium name="The Broad Institute Genome Sequencing Center for Infectious Disease"/>
            <person name="Wu L."/>
            <person name="Ma J."/>
        </authorList>
    </citation>
    <scope>NUCLEOTIDE SEQUENCE [LARGE SCALE GENOMIC DNA]</scope>
    <source>
        <strain evidence="5">CGMCC 4.7382</strain>
    </source>
</reference>
<dbReference type="InterPro" id="IPR012223">
    <property type="entry name" value="TEII"/>
</dbReference>
<evidence type="ECO:0000256" key="1">
    <source>
        <dbReference type="ARBA" id="ARBA00007169"/>
    </source>
</evidence>
<comment type="similarity">
    <text evidence="1">Belongs to the thioesterase family.</text>
</comment>
<dbReference type="SUPFAM" id="SSF53474">
    <property type="entry name" value="alpha/beta-Hydrolases"/>
    <property type="match status" value="1"/>
</dbReference>
<sequence>MPAEDADRWLRRFHPGPPHGARLVCLPHAGGSAGFYFPLSAALAADCEVVAVQYPGRQDRRAEPCVTDLGELADRIAAVLGTLDGRPLVLFGHSMGALLGYEAARRLTAAGGPAPAALLASGRRAPATHRDERVHLMDDDGLLRELRLLDGTAHQVLADEELLRMVLPAIRADYTAAETYRHRPGPELDCAVTVLVGRDDPRVTRAEAEAWRGHTSGPFELHTFPGGHFYLTAHQRAVTDLVRAAVRSVPSPGR</sequence>
<dbReference type="PANTHER" id="PTHR11487">
    <property type="entry name" value="THIOESTERASE"/>
    <property type="match status" value="1"/>
</dbReference>
<protein>
    <submittedName>
        <fullName evidence="4">Thioesterase II family protein</fullName>
    </submittedName>
</protein>
<dbReference type="InterPro" id="IPR020802">
    <property type="entry name" value="TesA-like"/>
</dbReference>
<dbReference type="Proteomes" id="UP001596540">
    <property type="component" value="Unassembled WGS sequence"/>
</dbReference>
<proteinExistence type="inferred from homology"/>
<keyword evidence="2" id="KW-0378">Hydrolase</keyword>
<dbReference type="EMBL" id="JBHTBH010000019">
    <property type="protein sequence ID" value="MFC7331339.1"/>
    <property type="molecule type" value="Genomic_DNA"/>
</dbReference>
<evidence type="ECO:0000259" key="3">
    <source>
        <dbReference type="SMART" id="SM00824"/>
    </source>
</evidence>
<keyword evidence="5" id="KW-1185">Reference proteome</keyword>
<dbReference type="Pfam" id="PF00975">
    <property type="entry name" value="Thioesterase"/>
    <property type="match status" value="1"/>
</dbReference>
<gene>
    <name evidence="4" type="ORF">ACFQRF_26715</name>
</gene>
<dbReference type="RefSeq" id="WP_379874126.1">
    <property type="nucleotide sequence ID" value="NZ_JBHTBH010000019.1"/>
</dbReference>
<comment type="caution">
    <text evidence="4">The sequence shown here is derived from an EMBL/GenBank/DDBJ whole genome shotgun (WGS) entry which is preliminary data.</text>
</comment>
<dbReference type="PANTHER" id="PTHR11487:SF0">
    <property type="entry name" value="S-ACYL FATTY ACID SYNTHASE THIOESTERASE, MEDIUM CHAIN"/>
    <property type="match status" value="1"/>
</dbReference>
<accession>A0ABW2KQM5</accession>
<feature type="domain" description="Thioesterase TesA-like" evidence="3">
    <location>
        <begin position="24"/>
        <end position="242"/>
    </location>
</feature>
<organism evidence="4 5">
    <name type="scientific">Marinactinospora rubrisoli</name>
    <dbReference type="NCBI Taxonomy" id="2715399"/>
    <lineage>
        <taxon>Bacteria</taxon>
        <taxon>Bacillati</taxon>
        <taxon>Actinomycetota</taxon>
        <taxon>Actinomycetes</taxon>
        <taxon>Streptosporangiales</taxon>
        <taxon>Nocardiopsidaceae</taxon>
        <taxon>Marinactinospora</taxon>
    </lineage>
</organism>
<name>A0ABW2KQM5_9ACTN</name>